<keyword evidence="1" id="KW-0732">Signal</keyword>
<dbReference type="PANTHER" id="PTHR41913">
    <property type="entry name" value="DUF1684 DOMAIN-CONTAINING PROTEIN"/>
    <property type="match status" value="1"/>
</dbReference>
<organism evidence="2 3">
    <name type="scientific">Elongatibacter sediminis</name>
    <dbReference type="NCBI Taxonomy" id="3119006"/>
    <lineage>
        <taxon>Bacteria</taxon>
        <taxon>Pseudomonadati</taxon>
        <taxon>Pseudomonadota</taxon>
        <taxon>Gammaproteobacteria</taxon>
        <taxon>Chromatiales</taxon>
        <taxon>Wenzhouxiangellaceae</taxon>
        <taxon>Elongatibacter</taxon>
    </lineage>
</organism>
<proteinExistence type="predicted"/>
<comment type="caution">
    <text evidence="2">The sequence shown here is derived from an EMBL/GenBank/DDBJ whole genome shotgun (WGS) entry which is preliminary data.</text>
</comment>
<dbReference type="AlphaFoldDB" id="A0AAW9R852"/>
<dbReference type="InterPro" id="IPR012467">
    <property type="entry name" value="DUF1684"/>
</dbReference>
<evidence type="ECO:0000256" key="1">
    <source>
        <dbReference type="SAM" id="SignalP"/>
    </source>
</evidence>
<gene>
    <name evidence="2" type="ORF">V3330_14745</name>
</gene>
<name>A0AAW9R852_9GAMM</name>
<evidence type="ECO:0000313" key="3">
    <source>
        <dbReference type="Proteomes" id="UP001359886"/>
    </source>
</evidence>
<accession>A0AAW9R852</accession>
<evidence type="ECO:0000313" key="2">
    <source>
        <dbReference type="EMBL" id="MEJ8568889.1"/>
    </source>
</evidence>
<feature type="chain" id="PRO_5043701488" evidence="1">
    <location>
        <begin position="18"/>
        <end position="310"/>
    </location>
</feature>
<keyword evidence="3" id="KW-1185">Reference proteome</keyword>
<dbReference type="EMBL" id="JAZHOG010000010">
    <property type="protein sequence ID" value="MEJ8568889.1"/>
    <property type="molecule type" value="Genomic_DNA"/>
</dbReference>
<dbReference type="Proteomes" id="UP001359886">
    <property type="component" value="Unassembled WGS sequence"/>
</dbReference>
<dbReference type="PANTHER" id="PTHR41913:SF1">
    <property type="entry name" value="DUF1684 DOMAIN-CONTAINING PROTEIN"/>
    <property type="match status" value="1"/>
</dbReference>
<dbReference type="Pfam" id="PF07920">
    <property type="entry name" value="DUF1684"/>
    <property type="match status" value="1"/>
</dbReference>
<protein>
    <submittedName>
        <fullName evidence="2">DUF1684 domain-containing protein</fullName>
    </submittedName>
</protein>
<reference evidence="2 3" key="1">
    <citation type="submission" date="2024-02" db="EMBL/GenBank/DDBJ databases">
        <title>A novel Wenzhouxiangellaceae bacterium, isolated from coastal sediments.</title>
        <authorList>
            <person name="Du Z.-J."/>
            <person name="Ye Y.-Q."/>
            <person name="Zhang X.-Y."/>
        </authorList>
    </citation>
    <scope>NUCLEOTIDE SEQUENCE [LARGE SCALE GENOMIC DNA]</scope>
    <source>
        <strain evidence="2 3">CH-27</strain>
    </source>
</reference>
<sequence length="310" mass="33238">MLIVAWTAGFIATLGLASCSNVSTRPASSGEAAYTAAIEDWRERRDAGLRSPDGWLTLVGLDWLQPGANTIGSGSDNRIRLPGGPQAWGSVVLDGDSLRFEPAPGVPLTIDGEPLEVMLAKAVGGSVPLVADNAGDPTVVASGTLSFHVIFRESYALRVQDSEAETRTGFRGVPTYPIAPDWRIDARFEPAPSGTTIDIGDVLGHVTANPVFGTIEFEREGRVHHLVGVGEADSDSLWFIFADRTSGHETYGAGRFVYSDGMPREGHLVVDFNKAYNPPCVFTEYSTCPLPPQANRLDLAVRAGEKDYHP</sequence>
<feature type="signal peptide" evidence="1">
    <location>
        <begin position="1"/>
        <end position="17"/>
    </location>
</feature>
<dbReference type="RefSeq" id="WP_354696211.1">
    <property type="nucleotide sequence ID" value="NZ_JAZHOG010000010.1"/>
</dbReference>